<comment type="caution">
    <text evidence="1">The sequence shown here is derived from an EMBL/GenBank/DDBJ whole genome shotgun (WGS) entry which is preliminary data.</text>
</comment>
<sequence>MSDEEFMNMVRLPGDLFKKAAKCYRSKLGEMFRVPPEKIYPDDSFSELARLGTSDWDILEIVLFLEQILEVELDDTKVPEWNLKTTVGQWIIDLLVRGS</sequence>
<dbReference type="Proteomes" id="UP001442494">
    <property type="component" value="Unassembled WGS sequence"/>
</dbReference>
<proteinExistence type="predicted"/>
<evidence type="ECO:0000313" key="2">
    <source>
        <dbReference type="Proteomes" id="UP001442494"/>
    </source>
</evidence>
<dbReference type="EMBL" id="JAMPKK010000048">
    <property type="protein sequence ID" value="MEP0866667.1"/>
    <property type="molecule type" value="Genomic_DNA"/>
</dbReference>
<accession>A0ABV0JTE4</accession>
<organism evidence="1 2">
    <name type="scientific">Funiculus sociatus GB2-A5</name>
    <dbReference type="NCBI Taxonomy" id="2933946"/>
    <lineage>
        <taxon>Bacteria</taxon>
        <taxon>Bacillati</taxon>
        <taxon>Cyanobacteriota</taxon>
        <taxon>Cyanophyceae</taxon>
        <taxon>Coleofasciculales</taxon>
        <taxon>Coleofasciculaceae</taxon>
        <taxon>Funiculus</taxon>
    </lineage>
</organism>
<protein>
    <recommendedName>
        <fullName evidence="3">Acyl carrier protein</fullName>
    </recommendedName>
</protein>
<evidence type="ECO:0008006" key="3">
    <source>
        <dbReference type="Google" id="ProtNLM"/>
    </source>
</evidence>
<keyword evidence="2" id="KW-1185">Reference proteome</keyword>
<dbReference type="Gene3D" id="1.10.1200.10">
    <property type="entry name" value="ACP-like"/>
    <property type="match status" value="1"/>
</dbReference>
<name>A0ABV0JTE4_9CYAN</name>
<gene>
    <name evidence="1" type="ORF">NDI37_19615</name>
</gene>
<reference evidence="1 2" key="1">
    <citation type="submission" date="2022-04" db="EMBL/GenBank/DDBJ databases">
        <title>Positive selection, recombination, and allopatry shape intraspecific diversity of widespread and dominant cyanobacteria.</title>
        <authorList>
            <person name="Wei J."/>
            <person name="Shu W."/>
            <person name="Hu C."/>
        </authorList>
    </citation>
    <scope>NUCLEOTIDE SEQUENCE [LARGE SCALE GENOMIC DNA]</scope>
    <source>
        <strain evidence="1 2">GB2-A5</strain>
    </source>
</reference>
<evidence type="ECO:0000313" key="1">
    <source>
        <dbReference type="EMBL" id="MEP0866667.1"/>
    </source>
</evidence>
<dbReference type="SUPFAM" id="SSF47336">
    <property type="entry name" value="ACP-like"/>
    <property type="match status" value="1"/>
</dbReference>
<dbReference type="InterPro" id="IPR036736">
    <property type="entry name" value="ACP-like_sf"/>
</dbReference>
<dbReference type="RefSeq" id="WP_199295323.1">
    <property type="nucleotide sequence ID" value="NZ_JAMPKK010000048.1"/>
</dbReference>